<dbReference type="GO" id="GO:0016020">
    <property type="term" value="C:membrane"/>
    <property type="evidence" value="ECO:0007669"/>
    <property type="project" value="UniProtKB-SubCell"/>
</dbReference>
<comment type="caution">
    <text evidence="7">The sequence shown here is derived from an EMBL/GenBank/DDBJ whole genome shotgun (WGS) entry which is preliminary data.</text>
</comment>
<dbReference type="PANTHER" id="PTHR37422:SF13">
    <property type="entry name" value="LIPOPOLYSACCHARIDE BIOSYNTHESIS PROTEIN PA4999-RELATED"/>
    <property type="match status" value="1"/>
</dbReference>
<dbReference type="InterPro" id="IPR007016">
    <property type="entry name" value="O-antigen_ligase-rel_domated"/>
</dbReference>
<feature type="transmembrane region" description="Helical" evidence="5">
    <location>
        <begin position="464"/>
        <end position="485"/>
    </location>
</feature>
<keyword evidence="2 5" id="KW-0812">Transmembrane</keyword>
<dbReference type="InterPro" id="IPR011990">
    <property type="entry name" value="TPR-like_helical_dom_sf"/>
</dbReference>
<name>A0A1G1KQV2_9BACT</name>
<feature type="transmembrane region" description="Helical" evidence="5">
    <location>
        <begin position="178"/>
        <end position="199"/>
    </location>
</feature>
<gene>
    <name evidence="7" type="ORF">A3G33_04605</name>
</gene>
<evidence type="ECO:0000256" key="3">
    <source>
        <dbReference type="ARBA" id="ARBA00022989"/>
    </source>
</evidence>
<evidence type="ECO:0000256" key="4">
    <source>
        <dbReference type="ARBA" id="ARBA00023136"/>
    </source>
</evidence>
<feature type="transmembrane region" description="Helical" evidence="5">
    <location>
        <begin position="424"/>
        <end position="444"/>
    </location>
</feature>
<feature type="transmembrane region" description="Helical" evidence="5">
    <location>
        <begin position="135"/>
        <end position="158"/>
    </location>
</feature>
<proteinExistence type="predicted"/>
<organism evidence="7 8">
    <name type="scientific">Candidatus Danuiimicrobium aquiferis</name>
    <dbReference type="NCBI Taxonomy" id="1801832"/>
    <lineage>
        <taxon>Bacteria</taxon>
        <taxon>Pseudomonadati</taxon>
        <taxon>Candidatus Omnitrophota</taxon>
        <taxon>Candidatus Danuiimicrobium</taxon>
    </lineage>
</organism>
<feature type="transmembrane region" description="Helical" evidence="5">
    <location>
        <begin position="34"/>
        <end position="54"/>
    </location>
</feature>
<dbReference type="EMBL" id="MHFR01000068">
    <property type="protein sequence ID" value="OGW95215.1"/>
    <property type="molecule type" value="Genomic_DNA"/>
</dbReference>
<dbReference type="AlphaFoldDB" id="A0A1G1KQV2"/>
<accession>A0A1G1KQV2</accession>
<feature type="transmembrane region" description="Helical" evidence="5">
    <location>
        <begin position="219"/>
        <end position="236"/>
    </location>
</feature>
<dbReference type="Pfam" id="PF04932">
    <property type="entry name" value="Wzy_C"/>
    <property type="match status" value="1"/>
</dbReference>
<feature type="transmembrane region" description="Helical" evidence="5">
    <location>
        <begin position="265"/>
        <end position="284"/>
    </location>
</feature>
<dbReference type="Proteomes" id="UP000178187">
    <property type="component" value="Unassembled WGS sequence"/>
</dbReference>
<evidence type="ECO:0000259" key="6">
    <source>
        <dbReference type="Pfam" id="PF04932"/>
    </source>
</evidence>
<evidence type="ECO:0000256" key="2">
    <source>
        <dbReference type="ARBA" id="ARBA00022692"/>
    </source>
</evidence>
<protein>
    <recommendedName>
        <fullName evidence="6">O-antigen ligase-related domain-containing protein</fullName>
    </recommendedName>
</protein>
<keyword evidence="4 5" id="KW-0472">Membrane</keyword>
<dbReference type="SUPFAM" id="SSF48452">
    <property type="entry name" value="TPR-like"/>
    <property type="match status" value="1"/>
</dbReference>
<dbReference type="PANTHER" id="PTHR37422">
    <property type="entry name" value="TEICHURONIC ACID BIOSYNTHESIS PROTEIN TUAE"/>
    <property type="match status" value="1"/>
</dbReference>
<feature type="domain" description="O-antigen ligase-related" evidence="6">
    <location>
        <begin position="226"/>
        <end position="371"/>
    </location>
</feature>
<keyword evidence="3 5" id="KW-1133">Transmembrane helix</keyword>
<feature type="transmembrane region" description="Helical" evidence="5">
    <location>
        <begin position="364"/>
        <end position="383"/>
    </location>
</feature>
<dbReference type="InterPro" id="IPR051533">
    <property type="entry name" value="WaaL-like"/>
</dbReference>
<evidence type="ECO:0000256" key="1">
    <source>
        <dbReference type="ARBA" id="ARBA00004141"/>
    </source>
</evidence>
<comment type="subcellular location">
    <subcellularLocation>
        <location evidence="1">Membrane</location>
        <topology evidence="1">Multi-pass membrane protein</topology>
    </subcellularLocation>
</comment>
<feature type="transmembrane region" description="Helical" evidence="5">
    <location>
        <begin position="66"/>
        <end position="86"/>
    </location>
</feature>
<feature type="transmembrane region" description="Helical" evidence="5">
    <location>
        <begin position="395"/>
        <end position="418"/>
    </location>
</feature>
<evidence type="ECO:0000313" key="7">
    <source>
        <dbReference type="EMBL" id="OGW95215.1"/>
    </source>
</evidence>
<evidence type="ECO:0000256" key="5">
    <source>
        <dbReference type="SAM" id="Phobius"/>
    </source>
</evidence>
<feature type="transmembrane region" description="Helical" evidence="5">
    <location>
        <begin position="7"/>
        <end position="28"/>
    </location>
</feature>
<feature type="transmembrane region" description="Helical" evidence="5">
    <location>
        <begin position="106"/>
        <end position="123"/>
    </location>
</feature>
<evidence type="ECO:0000313" key="8">
    <source>
        <dbReference type="Proteomes" id="UP000178187"/>
    </source>
</evidence>
<sequence>MFIERLLIHFALFEISILILVLPISYGWNHLFRLSITSFILTLPAFLLCLRMALKGRFLWYRSASNVWFTLLLIVGFFQLSGAFIFPTGTKWFPASLYAEATVVETIKWFSFGSLIFLFSTCLRERKDIQQLIRVLYFSAYVVALIFLLQFIAGKSFVRGWVIQYPWLSFFGIHSNRNYLAAYFGMMIPMVVSGLIYRILRHEDRLHAGSLHYLGDSKLLFQFSLLIFLTASFFLTGSRTSVFSFVIMVLCFGLLSVLKKQKKKNIAIVLMIGAVLCFILLLWLGKTFLIQSHRILGDLDAYRHLHGRFPIWNNAFQLFKVFPAFGVGLGVFSSAFSNLHIIRSNVLTQHVLNDYLEILTETGLIGFLCIVFGCFFMVVKGIFAFRKTESRFKGIMGAGCLFSLMMCAIHGMTVSNFYDLNNSFFILLILCLFMNLPTLSRRPINDDYEVAQNNVRHIDIPSRAMRGILLIFLVVGFCFFSYQVFKIGVSDYFVSRDTMDDLKKASRINHHDAEIPARIAEKYFIKSNLAGGMPEEKSRNCALARSYFEEARKLNPYNSHYWFRVLEMDRELGQFEVGLMEFEKYFQLVPFDVKAYVDYATMCFAYSSGLNIKENENVYFDKGLWAVRKALKLDVSRSILFFKDVSNTWPSEIMSRVQELTRLKIMR</sequence>
<reference evidence="7 8" key="1">
    <citation type="journal article" date="2016" name="Nat. Commun.">
        <title>Thousands of microbial genomes shed light on interconnected biogeochemical processes in an aquifer system.</title>
        <authorList>
            <person name="Anantharaman K."/>
            <person name="Brown C.T."/>
            <person name="Hug L.A."/>
            <person name="Sharon I."/>
            <person name="Castelle C.J."/>
            <person name="Probst A.J."/>
            <person name="Thomas B.C."/>
            <person name="Singh A."/>
            <person name="Wilkins M.J."/>
            <person name="Karaoz U."/>
            <person name="Brodie E.L."/>
            <person name="Williams K.H."/>
            <person name="Hubbard S.S."/>
            <person name="Banfield J.F."/>
        </authorList>
    </citation>
    <scope>NUCLEOTIDE SEQUENCE [LARGE SCALE GENOMIC DNA]</scope>
</reference>
<feature type="transmembrane region" description="Helical" evidence="5">
    <location>
        <begin position="242"/>
        <end position="258"/>
    </location>
</feature>
<dbReference type="Gene3D" id="1.25.40.10">
    <property type="entry name" value="Tetratricopeptide repeat domain"/>
    <property type="match status" value="1"/>
</dbReference>